<keyword evidence="5" id="KW-1185">Reference proteome</keyword>
<dbReference type="PANTHER" id="PTHR19328:SF13">
    <property type="entry name" value="HIPL1 PROTEIN"/>
    <property type="match status" value="1"/>
</dbReference>
<organism evidence="4 5">
    <name type="scientific">Dokdonella ginsengisoli</name>
    <dbReference type="NCBI Taxonomy" id="363846"/>
    <lineage>
        <taxon>Bacteria</taxon>
        <taxon>Pseudomonadati</taxon>
        <taxon>Pseudomonadota</taxon>
        <taxon>Gammaproteobacteria</taxon>
        <taxon>Lysobacterales</taxon>
        <taxon>Rhodanobacteraceae</taxon>
        <taxon>Dokdonella</taxon>
    </lineage>
</organism>
<dbReference type="CDD" id="cd00146">
    <property type="entry name" value="PKD"/>
    <property type="match status" value="1"/>
</dbReference>
<feature type="chain" id="PRO_5045259635" evidence="2">
    <location>
        <begin position="24"/>
        <end position="717"/>
    </location>
</feature>
<dbReference type="InterPro" id="IPR022409">
    <property type="entry name" value="PKD/Chitinase_dom"/>
</dbReference>
<dbReference type="NCBIfam" id="TIGR01451">
    <property type="entry name" value="B_ant_repeat"/>
    <property type="match status" value="1"/>
</dbReference>
<dbReference type="Proteomes" id="UP001595886">
    <property type="component" value="Unassembled WGS sequence"/>
</dbReference>
<reference evidence="5" key="1">
    <citation type="journal article" date="2019" name="Int. J. Syst. Evol. Microbiol.">
        <title>The Global Catalogue of Microorganisms (GCM) 10K type strain sequencing project: providing services to taxonomists for standard genome sequencing and annotation.</title>
        <authorList>
            <consortium name="The Broad Institute Genomics Platform"/>
            <consortium name="The Broad Institute Genome Sequencing Center for Infectious Disease"/>
            <person name="Wu L."/>
            <person name="Ma J."/>
        </authorList>
    </citation>
    <scope>NUCLEOTIDE SEQUENCE [LARGE SCALE GENOMIC DNA]</scope>
    <source>
        <strain evidence="5">CCUG 30340</strain>
    </source>
</reference>
<accession>A0ABV9QWW5</accession>
<name>A0ABV9QWW5_9GAMM</name>
<dbReference type="SUPFAM" id="SSF49299">
    <property type="entry name" value="PKD domain"/>
    <property type="match status" value="1"/>
</dbReference>
<dbReference type="EMBL" id="JBHSHD010000008">
    <property type="protein sequence ID" value="MFC4821120.1"/>
    <property type="molecule type" value="Genomic_DNA"/>
</dbReference>
<evidence type="ECO:0000259" key="3">
    <source>
        <dbReference type="PROSITE" id="PS50093"/>
    </source>
</evidence>
<feature type="region of interest" description="Disordered" evidence="1">
    <location>
        <begin position="678"/>
        <end position="699"/>
    </location>
</feature>
<comment type="caution">
    <text evidence="4">The sequence shown here is derived from an EMBL/GenBank/DDBJ whole genome shotgun (WGS) entry which is preliminary data.</text>
</comment>
<dbReference type="Pfam" id="PF07995">
    <property type="entry name" value="GSDH"/>
    <property type="match status" value="2"/>
</dbReference>
<feature type="signal peptide" evidence="2">
    <location>
        <begin position="1"/>
        <end position="23"/>
    </location>
</feature>
<dbReference type="InterPro" id="IPR035986">
    <property type="entry name" value="PKD_dom_sf"/>
</dbReference>
<feature type="compositionally biased region" description="Polar residues" evidence="1">
    <location>
        <begin position="231"/>
        <end position="241"/>
    </location>
</feature>
<dbReference type="InterPro" id="IPR011042">
    <property type="entry name" value="6-blade_b-propeller_TolB-like"/>
</dbReference>
<dbReference type="PROSITE" id="PS50093">
    <property type="entry name" value="PKD"/>
    <property type="match status" value="1"/>
</dbReference>
<evidence type="ECO:0000256" key="2">
    <source>
        <dbReference type="SAM" id="SignalP"/>
    </source>
</evidence>
<dbReference type="InterPro" id="IPR047589">
    <property type="entry name" value="DUF11_rpt"/>
</dbReference>
<feature type="region of interest" description="Disordered" evidence="1">
    <location>
        <begin position="205"/>
        <end position="243"/>
    </location>
</feature>
<keyword evidence="2" id="KW-0732">Signal</keyword>
<evidence type="ECO:0000256" key="1">
    <source>
        <dbReference type="SAM" id="MobiDB-lite"/>
    </source>
</evidence>
<sequence length="717" mass="74635">MKAWQRTMVVTVLAGLSAGTASGQVLPSGFHLDNRLPNRTEPTGVHFAHDGRVFVTEKGGKVFVYRNLLDTAPQVFVDLGPQVHNFWDRGLLGFALDPRFPEQPYVYVQYAYNGGLFPASDPTPWAPRWWPTGCPSPPGATDDGGGCVIGGRISRLTVDGDTAGDEQVLIEDWFQQYPSHSVGTILFGPDGYLYGGGGDGASFNWGDYGQSGNPDWPDQRSPLNAADPDDQATNHGGSLRSQGLEVESQYVGQQVWLNGSIIRINPADGSPAPGNPLASSGLSDNAKRIIAYGLRNPFRFTVRPNTGEIWLGDVGDTSWEEIDYIPAVPAEGAGLRNFGWPCYEGRGHHGNFTGPICTGLYSDGDTGGRTPHTPPWYTYSHVGSSDITGLTFYQGSSYPAAYRDSLFFADANRQILFNIPFVDADEDGIPDAPADSSAAAFFGGVSAKAVQLASGPGGDLFFANLEEGRVSRVYYCDGCTNQAPSAAIALAAGSSADGAPRTIGFTAANSVDPNVGDTLAYDWDLDGDGNFGDAAGVTASRAYTVAGNYRVAVRVSDGAGASDVQRMLVTVQGSTTTADVGVTLDDGVESARPGDTLSYTLTVSNQGPDAVAGVAVATTLSTRLTGIGWTCVAAGGASCAANGSGDVADSVDLPAGDSVTYTITATVAATADGPIESTATATLPAGSVDPEPADNTASDVDALDDTIFADGFESPAP</sequence>
<dbReference type="InterPro" id="IPR001434">
    <property type="entry name" value="OmcB-like_DUF11"/>
</dbReference>
<dbReference type="Pfam" id="PF18911">
    <property type="entry name" value="PKD_4"/>
    <property type="match status" value="1"/>
</dbReference>
<dbReference type="SMART" id="SM00089">
    <property type="entry name" value="PKD"/>
    <property type="match status" value="1"/>
</dbReference>
<protein>
    <submittedName>
        <fullName evidence="4">PQQ-dependent sugar dehydrogenase</fullName>
    </submittedName>
</protein>
<evidence type="ECO:0000313" key="4">
    <source>
        <dbReference type="EMBL" id="MFC4821120.1"/>
    </source>
</evidence>
<dbReference type="InterPro" id="IPR013783">
    <property type="entry name" value="Ig-like_fold"/>
</dbReference>
<dbReference type="Pfam" id="PF01345">
    <property type="entry name" value="DUF11"/>
    <property type="match status" value="1"/>
</dbReference>
<evidence type="ECO:0000313" key="5">
    <source>
        <dbReference type="Proteomes" id="UP001595886"/>
    </source>
</evidence>
<dbReference type="PANTHER" id="PTHR19328">
    <property type="entry name" value="HEDGEHOG-INTERACTING PROTEIN"/>
    <property type="match status" value="1"/>
</dbReference>
<dbReference type="InterPro" id="IPR011041">
    <property type="entry name" value="Quinoprot_gluc/sorb_DH_b-prop"/>
</dbReference>
<dbReference type="SUPFAM" id="SSF50952">
    <property type="entry name" value="Soluble quinoprotein glucose dehydrogenase"/>
    <property type="match status" value="1"/>
</dbReference>
<gene>
    <name evidence="4" type="ORF">ACFO6Q_12345</name>
</gene>
<dbReference type="InterPro" id="IPR012938">
    <property type="entry name" value="Glc/Sorbosone_DH"/>
</dbReference>
<dbReference type="RefSeq" id="WP_380021403.1">
    <property type="nucleotide sequence ID" value="NZ_JBHSHD010000008.1"/>
</dbReference>
<dbReference type="Gene3D" id="2.60.40.10">
    <property type="entry name" value="Immunoglobulins"/>
    <property type="match status" value="1"/>
</dbReference>
<feature type="domain" description="PKD" evidence="3">
    <location>
        <begin position="486"/>
        <end position="576"/>
    </location>
</feature>
<proteinExistence type="predicted"/>
<dbReference type="InterPro" id="IPR000601">
    <property type="entry name" value="PKD_dom"/>
</dbReference>
<dbReference type="Gene3D" id="2.120.10.30">
    <property type="entry name" value="TolB, C-terminal domain"/>
    <property type="match status" value="1"/>
</dbReference>